<dbReference type="AlphaFoldDB" id="A0A8B6DYK6"/>
<evidence type="ECO:0000313" key="2">
    <source>
        <dbReference type="Proteomes" id="UP000596742"/>
    </source>
</evidence>
<proteinExistence type="predicted"/>
<name>A0A8B6DYK6_MYTGA</name>
<keyword evidence="2" id="KW-1185">Reference proteome</keyword>
<organism evidence="1 2">
    <name type="scientific">Mytilus galloprovincialis</name>
    <name type="common">Mediterranean mussel</name>
    <dbReference type="NCBI Taxonomy" id="29158"/>
    <lineage>
        <taxon>Eukaryota</taxon>
        <taxon>Metazoa</taxon>
        <taxon>Spiralia</taxon>
        <taxon>Lophotrochozoa</taxon>
        <taxon>Mollusca</taxon>
        <taxon>Bivalvia</taxon>
        <taxon>Autobranchia</taxon>
        <taxon>Pteriomorphia</taxon>
        <taxon>Mytilida</taxon>
        <taxon>Mytiloidea</taxon>
        <taxon>Mytilidae</taxon>
        <taxon>Mytilinae</taxon>
        <taxon>Mytilus</taxon>
    </lineage>
</organism>
<accession>A0A8B6DYK6</accession>
<dbReference type="Proteomes" id="UP000596742">
    <property type="component" value="Unassembled WGS sequence"/>
</dbReference>
<reference evidence="1" key="1">
    <citation type="submission" date="2018-11" db="EMBL/GenBank/DDBJ databases">
        <authorList>
            <person name="Alioto T."/>
            <person name="Alioto T."/>
        </authorList>
    </citation>
    <scope>NUCLEOTIDE SEQUENCE</scope>
</reference>
<protein>
    <submittedName>
        <fullName evidence="1">Uncharacterized protein</fullName>
    </submittedName>
</protein>
<evidence type="ECO:0000313" key="1">
    <source>
        <dbReference type="EMBL" id="VDI26069.1"/>
    </source>
</evidence>
<sequence>VFTGTQYSLLLVEDTNGYSTDDQRVTASNTVLRAAWQISQQYPSKPNWYEWSVGYADESTPLGIFDTGHDTVWQDAGQLMDAVFTIGQGKDVLENAMLYSVFVKVWYSTNVYAVFKTNGIYVMTKAPVLATVRGTMVTEKVQGTKVKDDDYIRIGRPITFSWKEKFMNAEATIENYRLYLSSFPGGQCMVNQLASDQ</sequence>
<comment type="caution">
    <text evidence="1">The sequence shown here is derived from an EMBL/GenBank/DDBJ whole genome shotgun (WGS) entry which is preliminary data.</text>
</comment>
<gene>
    <name evidence="1" type="ORF">MGAL_10B012723</name>
</gene>
<dbReference type="OrthoDB" id="6158684at2759"/>
<feature type="non-terminal residue" evidence="1">
    <location>
        <position position="1"/>
    </location>
</feature>
<dbReference type="EMBL" id="UYJE01004214">
    <property type="protein sequence ID" value="VDI26069.1"/>
    <property type="molecule type" value="Genomic_DNA"/>
</dbReference>